<dbReference type="EMBL" id="BDIP01003579">
    <property type="protein sequence ID" value="GIQ87879.1"/>
    <property type="molecule type" value="Genomic_DNA"/>
</dbReference>
<gene>
    <name evidence="1" type="ORF">KIPB_010013</name>
</gene>
<evidence type="ECO:0000313" key="1">
    <source>
        <dbReference type="EMBL" id="GIQ87879.1"/>
    </source>
</evidence>
<accession>A0A9K3D2L8</accession>
<keyword evidence="2" id="KW-1185">Reference proteome</keyword>
<dbReference type="AlphaFoldDB" id="A0A9K3D2L8"/>
<protein>
    <submittedName>
        <fullName evidence="1">Uncharacterized protein</fullName>
    </submittedName>
</protein>
<evidence type="ECO:0000313" key="2">
    <source>
        <dbReference type="Proteomes" id="UP000265618"/>
    </source>
</evidence>
<dbReference type="Proteomes" id="UP000265618">
    <property type="component" value="Unassembled WGS sequence"/>
</dbReference>
<proteinExistence type="predicted"/>
<name>A0A9K3D2L8_9EUKA</name>
<sequence length="182" mass="19801">MRVAADAAMYLEVDGSDPVKFCDLPYFQLRTISVTLLRTISFKTVTEEKILDKQIQVIENEIALEQQPISEVEATTLQLGTEVQAEIDTINADAQVEISALNASANSDVIAQETGAQNYAITRLMRDSSVCNGADEDPVTAPSFTCGPGLSATEAQVYQRYNSWREGVEGATFKVETVSQVA</sequence>
<reference evidence="1 2" key="1">
    <citation type="journal article" date="2018" name="PLoS ONE">
        <title>The draft genome of Kipferlia bialata reveals reductive genome evolution in fornicate parasites.</title>
        <authorList>
            <person name="Tanifuji G."/>
            <person name="Takabayashi S."/>
            <person name="Kume K."/>
            <person name="Takagi M."/>
            <person name="Nakayama T."/>
            <person name="Kamikawa R."/>
            <person name="Inagaki Y."/>
            <person name="Hashimoto T."/>
        </authorList>
    </citation>
    <scope>NUCLEOTIDE SEQUENCE [LARGE SCALE GENOMIC DNA]</scope>
    <source>
        <strain evidence="1">NY0173</strain>
    </source>
</reference>
<comment type="caution">
    <text evidence="1">The sequence shown here is derived from an EMBL/GenBank/DDBJ whole genome shotgun (WGS) entry which is preliminary data.</text>
</comment>
<organism evidence="1 2">
    <name type="scientific">Kipferlia bialata</name>
    <dbReference type="NCBI Taxonomy" id="797122"/>
    <lineage>
        <taxon>Eukaryota</taxon>
        <taxon>Metamonada</taxon>
        <taxon>Carpediemonas-like organisms</taxon>
        <taxon>Kipferlia</taxon>
    </lineage>
</organism>